<dbReference type="SUPFAM" id="SSF90123">
    <property type="entry name" value="ABC transporter transmembrane region"/>
    <property type="match status" value="1"/>
</dbReference>
<dbReference type="InterPro" id="IPR003439">
    <property type="entry name" value="ABC_transporter-like_ATP-bd"/>
</dbReference>
<evidence type="ECO:0000256" key="2">
    <source>
        <dbReference type="ARBA" id="ARBA00022692"/>
    </source>
</evidence>
<sequence>MMKDIRLIFRYLFPALRPYVWPILGSLGLTGMVVSIDLLQPYCFKWLVDAATVSLSYQVVILVLLILFGLTIARSLLSYWEVYARSKVGEGISAQYRKRLFEHILHLPFSTLHNLPSGILENRVMTDSGMVGRVYVSTGLLPLIAHLVQAAALVVLIMWLNWQVGMASLLIFPLGWLLTQGMTRRNHARLVQLRSVAEQGHTFLEESYSCLREIRAAGNEAGEMQRWQQWLHTYGQLTTLSTTKNRFVREALNHLIEWIGLCIVYGYGGWQLLQHSMTIGSLLAIALYVQQFYTMLTSILSARIETGEAANAVQAINEILAMPREWPEQGHVLGEVTGALEFDNVAFSYTGSEEHLQHISFASTPGQATGIVGPSGSGKSTLMNLCMRFYEPTRGRILLDGQDIKKIAPHALRQQIGVVSQDIQLWNTTIRENLLYGLRQDVPWEHVLDVCQKTCVHQFVQKLPDGYDTVVGPRGAKLSGGEKQRIALARLLLRDTKILLLDEATSALDSLTEAAITQTLLQIGGMKNRILVAHRLATVQNADRILVIKDGEIVEEGSPQELYQQNGLYTALYHSQRLGTEELSTTAERP</sequence>
<reference evidence="11" key="1">
    <citation type="submission" date="2018-12" db="EMBL/GenBank/DDBJ databases">
        <title>Tengunoibacter tsumagoiensis gen. nov., sp. nov., Dictyobacter kobayashii sp. nov., D. alpinus sp. nov., and D. joshuensis sp. nov. and description of Dictyobacteraceae fam. nov. within the order Ktedonobacterales isolated from Tengu-no-mugimeshi.</title>
        <authorList>
            <person name="Wang C.M."/>
            <person name="Zheng Y."/>
            <person name="Sakai Y."/>
            <person name="Toyoda A."/>
            <person name="Minakuchi Y."/>
            <person name="Abe K."/>
            <person name="Yokota A."/>
            <person name="Yabe S."/>
        </authorList>
    </citation>
    <scope>NUCLEOTIDE SEQUENCE [LARGE SCALE GENOMIC DNA]</scope>
    <source>
        <strain evidence="11">Uno16</strain>
    </source>
</reference>
<dbReference type="InterPro" id="IPR003593">
    <property type="entry name" value="AAA+_ATPase"/>
</dbReference>
<protein>
    <submittedName>
        <fullName evidence="10">Putative ABC transporter ATP-binding protein</fullName>
    </submittedName>
</protein>
<evidence type="ECO:0000313" key="10">
    <source>
        <dbReference type="EMBL" id="GCE32123.1"/>
    </source>
</evidence>
<dbReference type="GO" id="GO:0005886">
    <property type="term" value="C:plasma membrane"/>
    <property type="evidence" value="ECO:0007669"/>
    <property type="project" value="UniProtKB-SubCell"/>
</dbReference>
<evidence type="ECO:0000256" key="4">
    <source>
        <dbReference type="ARBA" id="ARBA00022840"/>
    </source>
</evidence>
<keyword evidence="2 7" id="KW-0812">Transmembrane</keyword>
<dbReference type="RefSeq" id="WP_161982726.1">
    <property type="nucleotide sequence ID" value="NZ_BIFT01000003.1"/>
</dbReference>
<feature type="transmembrane region" description="Helical" evidence="7">
    <location>
        <begin position="162"/>
        <end position="179"/>
    </location>
</feature>
<keyword evidence="5 7" id="KW-1133">Transmembrane helix</keyword>
<feature type="transmembrane region" description="Helical" evidence="7">
    <location>
        <begin position="251"/>
        <end position="270"/>
    </location>
</feature>
<dbReference type="Proteomes" id="UP000287171">
    <property type="component" value="Unassembled WGS sequence"/>
</dbReference>
<keyword evidence="11" id="KW-1185">Reference proteome</keyword>
<gene>
    <name evidence="10" type="ORF">KDA_76070</name>
</gene>
<dbReference type="PROSITE" id="PS50929">
    <property type="entry name" value="ABC_TM1F"/>
    <property type="match status" value="1"/>
</dbReference>
<evidence type="ECO:0000256" key="5">
    <source>
        <dbReference type="ARBA" id="ARBA00022989"/>
    </source>
</evidence>
<comment type="caution">
    <text evidence="10">The sequence shown here is derived from an EMBL/GenBank/DDBJ whole genome shotgun (WGS) entry which is preliminary data.</text>
</comment>
<organism evidence="10 11">
    <name type="scientific">Dictyobacter alpinus</name>
    <dbReference type="NCBI Taxonomy" id="2014873"/>
    <lineage>
        <taxon>Bacteria</taxon>
        <taxon>Bacillati</taxon>
        <taxon>Chloroflexota</taxon>
        <taxon>Ktedonobacteria</taxon>
        <taxon>Ktedonobacterales</taxon>
        <taxon>Dictyobacteraceae</taxon>
        <taxon>Dictyobacter</taxon>
    </lineage>
</organism>
<dbReference type="InterPro" id="IPR027417">
    <property type="entry name" value="P-loop_NTPase"/>
</dbReference>
<feature type="domain" description="ABC transmembrane type-1" evidence="9">
    <location>
        <begin position="24"/>
        <end position="302"/>
    </location>
</feature>
<dbReference type="EMBL" id="BIFT01000003">
    <property type="protein sequence ID" value="GCE32123.1"/>
    <property type="molecule type" value="Genomic_DNA"/>
</dbReference>
<dbReference type="FunFam" id="3.40.50.300:FF:000218">
    <property type="entry name" value="Multidrug ABC transporter ATP-binding protein"/>
    <property type="match status" value="1"/>
</dbReference>
<dbReference type="PANTHER" id="PTHR43394">
    <property type="entry name" value="ATP-DEPENDENT PERMEASE MDL1, MITOCHONDRIAL"/>
    <property type="match status" value="1"/>
</dbReference>
<dbReference type="Gene3D" id="1.20.1560.10">
    <property type="entry name" value="ABC transporter type 1, transmembrane domain"/>
    <property type="match status" value="1"/>
</dbReference>
<evidence type="ECO:0000256" key="6">
    <source>
        <dbReference type="ARBA" id="ARBA00023136"/>
    </source>
</evidence>
<dbReference type="InterPro" id="IPR039421">
    <property type="entry name" value="Type_1_exporter"/>
</dbReference>
<proteinExistence type="predicted"/>
<dbReference type="Gene3D" id="3.40.50.300">
    <property type="entry name" value="P-loop containing nucleotide triphosphate hydrolases"/>
    <property type="match status" value="1"/>
</dbReference>
<feature type="transmembrane region" description="Helical" evidence="7">
    <location>
        <begin position="20"/>
        <end position="39"/>
    </location>
</feature>
<keyword evidence="6 7" id="KW-0472">Membrane</keyword>
<evidence type="ECO:0000259" key="8">
    <source>
        <dbReference type="PROSITE" id="PS50893"/>
    </source>
</evidence>
<dbReference type="SUPFAM" id="SSF52540">
    <property type="entry name" value="P-loop containing nucleoside triphosphate hydrolases"/>
    <property type="match status" value="1"/>
</dbReference>
<evidence type="ECO:0000313" key="11">
    <source>
        <dbReference type="Proteomes" id="UP000287171"/>
    </source>
</evidence>
<keyword evidence="3" id="KW-0547">Nucleotide-binding</keyword>
<dbReference type="InterPro" id="IPR017871">
    <property type="entry name" value="ABC_transporter-like_CS"/>
</dbReference>
<keyword evidence="4 10" id="KW-0067">ATP-binding</keyword>
<dbReference type="SMART" id="SM00382">
    <property type="entry name" value="AAA"/>
    <property type="match status" value="1"/>
</dbReference>
<feature type="domain" description="ABC transporter" evidence="8">
    <location>
        <begin position="340"/>
        <end position="575"/>
    </location>
</feature>
<evidence type="ECO:0000256" key="3">
    <source>
        <dbReference type="ARBA" id="ARBA00022741"/>
    </source>
</evidence>
<dbReference type="InterPro" id="IPR036640">
    <property type="entry name" value="ABC1_TM_sf"/>
</dbReference>
<dbReference type="Pfam" id="PF00005">
    <property type="entry name" value="ABC_tran"/>
    <property type="match status" value="1"/>
</dbReference>
<dbReference type="PANTHER" id="PTHR43394:SF1">
    <property type="entry name" value="ATP-BINDING CASSETTE SUB-FAMILY B MEMBER 10, MITOCHONDRIAL"/>
    <property type="match status" value="1"/>
</dbReference>
<evidence type="ECO:0000259" key="9">
    <source>
        <dbReference type="PROSITE" id="PS50929"/>
    </source>
</evidence>
<feature type="transmembrane region" description="Helical" evidence="7">
    <location>
        <begin position="59"/>
        <end position="77"/>
    </location>
</feature>
<dbReference type="PROSITE" id="PS00211">
    <property type="entry name" value="ABC_TRANSPORTER_1"/>
    <property type="match status" value="1"/>
</dbReference>
<evidence type="ECO:0000256" key="7">
    <source>
        <dbReference type="SAM" id="Phobius"/>
    </source>
</evidence>
<dbReference type="AlphaFoldDB" id="A0A402BL83"/>
<feature type="transmembrane region" description="Helical" evidence="7">
    <location>
        <begin position="134"/>
        <end position="156"/>
    </location>
</feature>
<name>A0A402BL83_9CHLR</name>
<comment type="subcellular location">
    <subcellularLocation>
        <location evidence="1">Cell membrane</location>
        <topology evidence="1">Multi-pass membrane protein</topology>
    </subcellularLocation>
</comment>
<dbReference type="GO" id="GO:0016887">
    <property type="term" value="F:ATP hydrolysis activity"/>
    <property type="evidence" value="ECO:0007669"/>
    <property type="project" value="InterPro"/>
</dbReference>
<accession>A0A402BL83</accession>
<dbReference type="GO" id="GO:0005524">
    <property type="term" value="F:ATP binding"/>
    <property type="evidence" value="ECO:0007669"/>
    <property type="project" value="UniProtKB-KW"/>
</dbReference>
<dbReference type="InterPro" id="IPR011527">
    <property type="entry name" value="ABC1_TM_dom"/>
</dbReference>
<evidence type="ECO:0000256" key="1">
    <source>
        <dbReference type="ARBA" id="ARBA00004651"/>
    </source>
</evidence>
<dbReference type="GO" id="GO:0015421">
    <property type="term" value="F:ABC-type oligopeptide transporter activity"/>
    <property type="evidence" value="ECO:0007669"/>
    <property type="project" value="TreeGrafter"/>
</dbReference>
<dbReference type="Pfam" id="PF00664">
    <property type="entry name" value="ABC_membrane"/>
    <property type="match status" value="1"/>
</dbReference>
<dbReference type="PROSITE" id="PS50893">
    <property type="entry name" value="ABC_TRANSPORTER_2"/>
    <property type="match status" value="1"/>
</dbReference>
<dbReference type="CDD" id="cd07346">
    <property type="entry name" value="ABC_6TM_exporters"/>
    <property type="match status" value="1"/>
</dbReference>